<organism evidence="3 4">
    <name type="scientific">Candidatus Olsenella pullistercoris</name>
    <dbReference type="NCBI Taxonomy" id="2838712"/>
    <lineage>
        <taxon>Bacteria</taxon>
        <taxon>Bacillati</taxon>
        <taxon>Actinomycetota</taxon>
        <taxon>Coriobacteriia</taxon>
        <taxon>Coriobacteriales</taxon>
        <taxon>Atopobiaceae</taxon>
        <taxon>Olsenella</taxon>
    </lineage>
</organism>
<dbReference type="SUPFAM" id="SSF52540">
    <property type="entry name" value="P-loop containing nucleoside triphosphate hydrolases"/>
    <property type="match status" value="1"/>
</dbReference>
<feature type="domain" description="DUF4143" evidence="2">
    <location>
        <begin position="229"/>
        <end position="400"/>
    </location>
</feature>
<dbReference type="InterPro" id="IPR027417">
    <property type="entry name" value="P-loop_NTPase"/>
</dbReference>
<proteinExistence type="predicted"/>
<comment type="caution">
    <text evidence="3">The sequence shown here is derived from an EMBL/GenBank/DDBJ whole genome shotgun (WGS) entry which is preliminary data.</text>
</comment>
<reference evidence="3" key="2">
    <citation type="submission" date="2021-04" db="EMBL/GenBank/DDBJ databases">
        <authorList>
            <person name="Gilroy R."/>
        </authorList>
    </citation>
    <scope>NUCLEOTIDE SEQUENCE</scope>
    <source>
        <strain evidence="3">ChiHjej12B11-14209</strain>
    </source>
</reference>
<dbReference type="AlphaFoldDB" id="A0A9D2EY78"/>
<dbReference type="Gene3D" id="3.40.50.300">
    <property type="entry name" value="P-loop containing nucleotide triphosphate hydrolases"/>
    <property type="match status" value="1"/>
</dbReference>
<dbReference type="PANTHER" id="PTHR33295">
    <property type="entry name" value="ATPASE"/>
    <property type="match status" value="1"/>
</dbReference>
<evidence type="ECO:0000259" key="1">
    <source>
        <dbReference type="Pfam" id="PF13173"/>
    </source>
</evidence>
<dbReference type="InterPro" id="IPR041682">
    <property type="entry name" value="AAA_14"/>
</dbReference>
<evidence type="ECO:0000313" key="3">
    <source>
        <dbReference type="EMBL" id="HIZ45616.1"/>
    </source>
</evidence>
<evidence type="ECO:0000259" key="2">
    <source>
        <dbReference type="Pfam" id="PF13635"/>
    </source>
</evidence>
<evidence type="ECO:0000313" key="4">
    <source>
        <dbReference type="Proteomes" id="UP000824062"/>
    </source>
</evidence>
<protein>
    <submittedName>
        <fullName evidence="3">ATP-binding protein</fullName>
    </submittedName>
</protein>
<accession>A0A9D2EY78</accession>
<reference evidence="3" key="1">
    <citation type="journal article" date="2021" name="PeerJ">
        <title>Extensive microbial diversity within the chicken gut microbiome revealed by metagenomics and culture.</title>
        <authorList>
            <person name="Gilroy R."/>
            <person name="Ravi A."/>
            <person name="Getino M."/>
            <person name="Pursley I."/>
            <person name="Horton D.L."/>
            <person name="Alikhan N.F."/>
            <person name="Baker D."/>
            <person name="Gharbi K."/>
            <person name="Hall N."/>
            <person name="Watson M."/>
            <person name="Adriaenssens E.M."/>
            <person name="Foster-Nyarko E."/>
            <person name="Jarju S."/>
            <person name="Secka A."/>
            <person name="Antonio M."/>
            <person name="Oren A."/>
            <person name="Chaudhuri R.R."/>
            <person name="La Ragione R."/>
            <person name="Hildebrand F."/>
            <person name="Pallen M.J."/>
        </authorList>
    </citation>
    <scope>NUCLEOTIDE SEQUENCE</scope>
    <source>
        <strain evidence="3">ChiHjej12B11-14209</strain>
    </source>
</reference>
<gene>
    <name evidence="3" type="ORF">IAA19_01125</name>
</gene>
<feature type="domain" description="AAA" evidence="1">
    <location>
        <begin position="23"/>
        <end position="157"/>
    </location>
</feature>
<dbReference type="Pfam" id="PF13635">
    <property type="entry name" value="DUF4143"/>
    <property type="match status" value="1"/>
</dbReference>
<dbReference type="InterPro" id="IPR025420">
    <property type="entry name" value="DUF4143"/>
</dbReference>
<dbReference type="EMBL" id="DXBM01000012">
    <property type="protein sequence ID" value="HIZ45616.1"/>
    <property type="molecule type" value="Genomic_DNA"/>
</dbReference>
<keyword evidence="3" id="KW-0067">ATP-binding</keyword>
<name>A0A9D2EY78_9ACTN</name>
<dbReference type="Pfam" id="PF13173">
    <property type="entry name" value="AAA_14"/>
    <property type="match status" value="1"/>
</dbReference>
<dbReference type="GO" id="GO:0005524">
    <property type="term" value="F:ATP binding"/>
    <property type="evidence" value="ECO:0007669"/>
    <property type="project" value="UniProtKB-KW"/>
</dbReference>
<keyword evidence="3" id="KW-0547">Nucleotide-binding</keyword>
<dbReference type="PANTHER" id="PTHR33295:SF7">
    <property type="entry name" value="ATPASE"/>
    <property type="match status" value="1"/>
</dbReference>
<sequence>MKEESLKRAIEQQIELWAQRPERPLLLRGARRVGKTYVVESVGKRVAGDQFVKLDFQTDLDLVAPLFNGPTDDVDAIMRRIAEYKRVPLDRERSFILFDEVQLCERALNSLRFFSGSGWRVAATGSQLGVATRRRRLPFPSGVQQETLHPLSFEEFLWAMGEEAMPGDIRRHAETLEPYPAHRRALELFRCYLVIGGLPAAVAAYIDGHDIDAARVQQREVDDIYTADMTDPDSGISAVAARKVWRSIPAQLLRASTKKFKYAEVERGGRRTKLMEPIDWLASAGMVSVNELTTCTVAPLVPYDEDEGSFFKVYLTDTGLMFYKLAVNPRLWLEAESSSNLPVSADFRGALAENAVMQALAANDLQTFYWAPPSSWGGTGELDFLLQDDEMRVIPVEVKSARSVRARTLATFMDHAHSPYAVILSEHDFGRSVDDDGREIRELPHYAAFCLGERCRKAPL</sequence>
<dbReference type="Proteomes" id="UP000824062">
    <property type="component" value="Unassembled WGS sequence"/>
</dbReference>